<dbReference type="Gene3D" id="3.40.50.300">
    <property type="entry name" value="P-loop containing nucleotide triphosphate hydrolases"/>
    <property type="match status" value="1"/>
</dbReference>
<dbReference type="InterPro" id="IPR001482">
    <property type="entry name" value="T2SS/T4SS_dom"/>
</dbReference>
<dbReference type="GO" id="GO:0016887">
    <property type="term" value="F:ATP hydrolysis activity"/>
    <property type="evidence" value="ECO:0007669"/>
    <property type="project" value="TreeGrafter"/>
</dbReference>
<evidence type="ECO:0000313" key="5">
    <source>
        <dbReference type="EMBL" id="MBE6092622.1"/>
    </source>
</evidence>
<keyword evidence="2" id="KW-0547">Nucleotide-binding</keyword>
<feature type="domain" description="Bacterial type II secretion system protein E" evidence="4">
    <location>
        <begin position="27"/>
        <end position="372"/>
    </location>
</feature>
<sequence>MSDKENFWRILVNQCRQEQRQNSSTQEGAAIVRLADFLLQETAACNASDLHIEPLGGELRFRLRIDGLLTVMPYRLPGDLASPLISRIKVLANMDIAKHQQPQDGAFVFSAGERKIDVRAAVMPVYGGEMLVLRLMNLQEELLTLDELGFLPDVKQKFRELIHRPAGLVIVSGAMGCGKSTTLYAALQELNTEDKNWLTLEDPVERHIKGVNQVQLNPKAGLDYAQGLRAALRQDAQGILLGEIRDEETAMMAVRMALTGHLMLTTLHTENAVAAVFRLIDMGIPPYLLAATLSGVLAQRLVRRCTDDGAYKGRLALHELLVVDQSIREAILAGKSREQLETLAREAGMKSLFDDGQEKAVAGLTSLQEVQRVIYGT</sequence>
<evidence type="ECO:0000256" key="2">
    <source>
        <dbReference type="ARBA" id="ARBA00022741"/>
    </source>
</evidence>
<organism evidence="5 6">
    <name type="scientific">Selenomonas ruminantium</name>
    <dbReference type="NCBI Taxonomy" id="971"/>
    <lineage>
        <taxon>Bacteria</taxon>
        <taxon>Bacillati</taxon>
        <taxon>Bacillota</taxon>
        <taxon>Negativicutes</taxon>
        <taxon>Selenomonadales</taxon>
        <taxon>Selenomonadaceae</taxon>
        <taxon>Selenomonas</taxon>
    </lineage>
</organism>
<dbReference type="SUPFAM" id="SSF52540">
    <property type="entry name" value="P-loop containing nucleoside triphosphate hydrolases"/>
    <property type="match status" value="1"/>
</dbReference>
<dbReference type="GO" id="GO:0005886">
    <property type="term" value="C:plasma membrane"/>
    <property type="evidence" value="ECO:0007669"/>
    <property type="project" value="TreeGrafter"/>
</dbReference>
<dbReference type="Proteomes" id="UP000761380">
    <property type="component" value="Unassembled WGS sequence"/>
</dbReference>
<dbReference type="CDD" id="cd01129">
    <property type="entry name" value="PulE-GspE-like"/>
    <property type="match status" value="1"/>
</dbReference>
<name>A0A927WRH8_SELRU</name>
<proteinExistence type="inferred from homology"/>
<protein>
    <submittedName>
        <fullName evidence="5">Type II/IV secretion system protein</fullName>
    </submittedName>
</protein>
<evidence type="ECO:0000313" key="6">
    <source>
        <dbReference type="Proteomes" id="UP000761380"/>
    </source>
</evidence>
<dbReference type="Pfam" id="PF00437">
    <property type="entry name" value="T2SSE"/>
    <property type="match status" value="1"/>
</dbReference>
<dbReference type="Gene3D" id="3.30.450.90">
    <property type="match status" value="1"/>
</dbReference>
<dbReference type="PANTHER" id="PTHR30258:SF29">
    <property type="entry name" value="MSHA PILUS ASSEMBLY ATPASE MSHE"/>
    <property type="match status" value="1"/>
</dbReference>
<dbReference type="GO" id="GO:0005524">
    <property type="term" value="F:ATP binding"/>
    <property type="evidence" value="ECO:0007669"/>
    <property type="project" value="UniProtKB-KW"/>
</dbReference>
<comment type="similarity">
    <text evidence="1">Belongs to the GSP E family.</text>
</comment>
<evidence type="ECO:0000256" key="3">
    <source>
        <dbReference type="ARBA" id="ARBA00022840"/>
    </source>
</evidence>
<dbReference type="InterPro" id="IPR027417">
    <property type="entry name" value="P-loop_NTPase"/>
</dbReference>
<keyword evidence="3" id="KW-0067">ATP-binding</keyword>
<dbReference type="PANTHER" id="PTHR30258">
    <property type="entry name" value="TYPE II SECRETION SYSTEM PROTEIN GSPE-RELATED"/>
    <property type="match status" value="1"/>
</dbReference>
<evidence type="ECO:0000256" key="1">
    <source>
        <dbReference type="ARBA" id="ARBA00006611"/>
    </source>
</evidence>
<evidence type="ECO:0000259" key="4">
    <source>
        <dbReference type="Pfam" id="PF00437"/>
    </source>
</evidence>
<dbReference type="AlphaFoldDB" id="A0A927WRH8"/>
<dbReference type="EMBL" id="SVBY01000030">
    <property type="protein sequence ID" value="MBE6092622.1"/>
    <property type="molecule type" value="Genomic_DNA"/>
</dbReference>
<reference evidence="5" key="1">
    <citation type="submission" date="2019-04" db="EMBL/GenBank/DDBJ databases">
        <title>Evolution of Biomass-Degrading Anaerobic Consortia Revealed by Metagenomics.</title>
        <authorList>
            <person name="Peng X."/>
        </authorList>
    </citation>
    <scope>NUCLEOTIDE SEQUENCE</scope>
    <source>
        <strain evidence="5">SIG240</strain>
    </source>
</reference>
<gene>
    <name evidence="5" type="ORF">E7201_05580</name>
</gene>
<accession>A0A927WRH8</accession>
<comment type="caution">
    <text evidence="5">The sequence shown here is derived from an EMBL/GenBank/DDBJ whole genome shotgun (WGS) entry which is preliminary data.</text>
</comment>